<reference evidence="2 3" key="2">
    <citation type="journal article" date="2021" name="Genomics">
        <title>High-quality reference genome for Clonorchis sinensis.</title>
        <authorList>
            <person name="Young N.D."/>
            <person name="Stroehlein A.J."/>
            <person name="Kinkar L."/>
            <person name="Wang T."/>
            <person name="Sohn W.M."/>
            <person name="Chang B.C.H."/>
            <person name="Kaur P."/>
            <person name="Weisz D."/>
            <person name="Dudchenko O."/>
            <person name="Aiden E.L."/>
            <person name="Korhonen P.K."/>
            <person name="Gasser R.B."/>
        </authorList>
    </citation>
    <scope>NUCLEOTIDE SEQUENCE [LARGE SCALE GENOMIC DNA]</scope>
    <source>
        <strain evidence="2">Cs-k2</strain>
    </source>
</reference>
<name>A0A419Q2V2_CLOSI</name>
<gene>
    <name evidence="2" type="ORF">CSKR_111625</name>
</gene>
<accession>A0A419Q2V2</accession>
<evidence type="ECO:0000313" key="2">
    <source>
        <dbReference type="EMBL" id="KAG5447224.1"/>
    </source>
</evidence>
<reference evidence="2 3" key="1">
    <citation type="journal article" date="2018" name="Biotechnol. Adv.">
        <title>Improved genomic resources and new bioinformatic workflow for the carcinogenic parasite Clonorchis sinensis: Biotechnological implications.</title>
        <authorList>
            <person name="Wang D."/>
            <person name="Korhonen P.K."/>
            <person name="Gasser R.B."/>
            <person name="Young N.D."/>
        </authorList>
    </citation>
    <scope>NUCLEOTIDE SEQUENCE [LARGE SCALE GENOMIC DNA]</scope>
    <source>
        <strain evidence="2">Cs-k2</strain>
    </source>
</reference>
<sequence>MAPYRTDFGDRVSDNGTGWIKRPYTTGVQDENQLGQPGSSPVLVLSSGGMAAEHRKGVTTERLLVLFYYNDILSLVGVGGMQFGTSSSMPTNVRLTALSKTDRKPVTSTKSSFPT</sequence>
<comment type="caution">
    <text evidence="2">The sequence shown here is derived from an EMBL/GenBank/DDBJ whole genome shotgun (WGS) entry which is preliminary data.</text>
</comment>
<dbReference type="Proteomes" id="UP000286415">
    <property type="component" value="Unassembled WGS sequence"/>
</dbReference>
<organism evidence="2 3">
    <name type="scientific">Clonorchis sinensis</name>
    <name type="common">Chinese liver fluke</name>
    <dbReference type="NCBI Taxonomy" id="79923"/>
    <lineage>
        <taxon>Eukaryota</taxon>
        <taxon>Metazoa</taxon>
        <taxon>Spiralia</taxon>
        <taxon>Lophotrochozoa</taxon>
        <taxon>Platyhelminthes</taxon>
        <taxon>Trematoda</taxon>
        <taxon>Digenea</taxon>
        <taxon>Opisthorchiida</taxon>
        <taxon>Opisthorchiata</taxon>
        <taxon>Opisthorchiidae</taxon>
        <taxon>Clonorchis</taxon>
    </lineage>
</organism>
<feature type="compositionally biased region" description="Polar residues" evidence="1">
    <location>
        <begin position="106"/>
        <end position="115"/>
    </location>
</feature>
<dbReference type="AlphaFoldDB" id="A0A419Q2V2"/>
<proteinExistence type="predicted"/>
<dbReference type="EMBL" id="NIRI02000042">
    <property type="protein sequence ID" value="KAG5447224.1"/>
    <property type="molecule type" value="Genomic_DNA"/>
</dbReference>
<protein>
    <submittedName>
        <fullName evidence="2">Uncharacterized protein</fullName>
    </submittedName>
</protein>
<evidence type="ECO:0000256" key="1">
    <source>
        <dbReference type="SAM" id="MobiDB-lite"/>
    </source>
</evidence>
<evidence type="ECO:0000313" key="3">
    <source>
        <dbReference type="Proteomes" id="UP000286415"/>
    </source>
</evidence>
<feature type="region of interest" description="Disordered" evidence="1">
    <location>
        <begin position="95"/>
        <end position="115"/>
    </location>
</feature>
<keyword evidence="3" id="KW-1185">Reference proteome</keyword>
<dbReference type="InParanoid" id="A0A419Q2V2"/>